<evidence type="ECO:0000313" key="2">
    <source>
        <dbReference type="EMBL" id="GAA2256492.1"/>
    </source>
</evidence>
<feature type="compositionally biased region" description="Low complexity" evidence="1">
    <location>
        <begin position="10"/>
        <end position="26"/>
    </location>
</feature>
<sequence>MGRHGASRRTLAAAGVLTGLGAASATMRSPPPPPHTNHRTGASRRPAIAETVRTLQDHWPRVSAYAPVLRSDPASR</sequence>
<organism evidence="2 3">
    <name type="scientific">Streptomyces roseiscleroticus</name>
    <dbReference type="NCBI Taxonomy" id="1972"/>
    <lineage>
        <taxon>Bacteria</taxon>
        <taxon>Bacillati</taxon>
        <taxon>Actinomycetota</taxon>
        <taxon>Actinomycetes</taxon>
        <taxon>Kitasatosporales</taxon>
        <taxon>Streptomycetaceae</taxon>
        <taxon>Streptomyces</taxon>
    </lineage>
</organism>
<protein>
    <submittedName>
        <fullName evidence="2">Uncharacterized protein</fullName>
    </submittedName>
</protein>
<feature type="region of interest" description="Disordered" evidence="1">
    <location>
        <begin position="1"/>
        <end position="46"/>
    </location>
</feature>
<accession>A0ABN3EEX7</accession>
<evidence type="ECO:0000313" key="3">
    <source>
        <dbReference type="Proteomes" id="UP001500442"/>
    </source>
</evidence>
<gene>
    <name evidence="2" type="ORF">GCM10010368_23880</name>
</gene>
<reference evidence="2 3" key="1">
    <citation type="journal article" date="2019" name="Int. J. Syst. Evol. Microbiol.">
        <title>The Global Catalogue of Microorganisms (GCM) 10K type strain sequencing project: providing services to taxonomists for standard genome sequencing and annotation.</title>
        <authorList>
            <consortium name="The Broad Institute Genomics Platform"/>
            <consortium name="The Broad Institute Genome Sequencing Center for Infectious Disease"/>
            <person name="Wu L."/>
            <person name="Ma J."/>
        </authorList>
    </citation>
    <scope>NUCLEOTIDE SEQUENCE [LARGE SCALE GENOMIC DNA]</scope>
    <source>
        <strain evidence="2 3">JCM 4823</strain>
    </source>
</reference>
<keyword evidence="3" id="KW-1185">Reference proteome</keyword>
<dbReference type="EMBL" id="BAAASN010000004">
    <property type="protein sequence ID" value="GAA2256492.1"/>
    <property type="molecule type" value="Genomic_DNA"/>
</dbReference>
<dbReference type="Proteomes" id="UP001500442">
    <property type="component" value="Unassembled WGS sequence"/>
</dbReference>
<proteinExistence type="predicted"/>
<comment type="caution">
    <text evidence="2">The sequence shown here is derived from an EMBL/GenBank/DDBJ whole genome shotgun (WGS) entry which is preliminary data.</text>
</comment>
<evidence type="ECO:0000256" key="1">
    <source>
        <dbReference type="SAM" id="MobiDB-lite"/>
    </source>
</evidence>
<name>A0ABN3EEX7_9ACTN</name>